<evidence type="ECO:0000313" key="1">
    <source>
        <dbReference type="EMBL" id="ODA28411.1"/>
    </source>
</evidence>
<dbReference type="Proteomes" id="UP000094828">
    <property type="component" value="Unassembled WGS sequence"/>
</dbReference>
<name>A0A1C3E583_9PLAN</name>
<accession>A0A1C3E583</accession>
<protein>
    <submittedName>
        <fullName evidence="1">Uncharacterized protein</fullName>
    </submittedName>
</protein>
<comment type="caution">
    <text evidence="1">The sequence shown here is derived from an EMBL/GenBank/DDBJ whole genome shotgun (WGS) entry which is preliminary data.</text>
</comment>
<dbReference type="EMBL" id="LYDR01000152">
    <property type="protein sequence ID" value="ODA28411.1"/>
    <property type="molecule type" value="Genomic_DNA"/>
</dbReference>
<keyword evidence="2" id="KW-1185">Reference proteome</keyword>
<dbReference type="AlphaFoldDB" id="A0A1C3E583"/>
<organism evidence="1 2">
    <name type="scientific">Planctopirus hydrillae</name>
    <dbReference type="NCBI Taxonomy" id="1841610"/>
    <lineage>
        <taxon>Bacteria</taxon>
        <taxon>Pseudomonadati</taxon>
        <taxon>Planctomycetota</taxon>
        <taxon>Planctomycetia</taxon>
        <taxon>Planctomycetales</taxon>
        <taxon>Planctomycetaceae</taxon>
        <taxon>Planctopirus</taxon>
    </lineage>
</organism>
<reference evidence="1 2" key="1">
    <citation type="submission" date="2016-05" db="EMBL/GenBank/DDBJ databases">
        <title>Genomic and physiological characterization of Planctopirus sp. isolated from fresh water lake.</title>
        <authorList>
            <person name="Subhash Y."/>
            <person name="Ramana C."/>
        </authorList>
    </citation>
    <scope>NUCLEOTIDE SEQUENCE [LARGE SCALE GENOMIC DNA]</scope>
    <source>
        <strain evidence="1 2">JC280</strain>
    </source>
</reference>
<evidence type="ECO:0000313" key="2">
    <source>
        <dbReference type="Proteomes" id="UP000094828"/>
    </source>
</evidence>
<sequence>MTVKVGARRLSRLQVFTKWGVSFSTRFILILPFSFGPAQSARLCFPDSAAKVQHPNSGVVRCTRSFLQDALTSMKDPHPQVETEFKVQATSREPDVLTGCLC</sequence>
<proteinExistence type="predicted"/>
<gene>
    <name evidence="1" type="ORF">A6X21_11790</name>
</gene>